<dbReference type="InterPro" id="IPR005644">
    <property type="entry name" value="NolW-like"/>
</dbReference>
<keyword evidence="2 8" id="KW-0813">Transport</keyword>
<protein>
    <submittedName>
        <fullName evidence="10">Type IV pilus secretin PilQ</fullName>
    </submittedName>
</protein>
<evidence type="ECO:0000256" key="3">
    <source>
        <dbReference type="ARBA" id="ARBA00022729"/>
    </source>
</evidence>
<name>A0A2W4QUU6_9GAMM</name>
<dbReference type="InterPro" id="IPR004846">
    <property type="entry name" value="T2SS/T3SS_dom"/>
</dbReference>
<comment type="subcellular location">
    <subcellularLocation>
        <location evidence="8">Cell outer membrane</location>
    </subcellularLocation>
    <subcellularLocation>
        <location evidence="1">Membrane</location>
    </subcellularLocation>
</comment>
<dbReference type="Pfam" id="PF07660">
    <property type="entry name" value="STN"/>
    <property type="match status" value="1"/>
</dbReference>
<evidence type="ECO:0000256" key="8">
    <source>
        <dbReference type="RuleBase" id="RU004004"/>
    </source>
</evidence>
<evidence type="ECO:0000256" key="6">
    <source>
        <dbReference type="ARBA" id="ARBA00023237"/>
    </source>
</evidence>
<dbReference type="GO" id="GO:0009306">
    <property type="term" value="P:protein secretion"/>
    <property type="evidence" value="ECO:0007669"/>
    <property type="project" value="InterPro"/>
</dbReference>
<evidence type="ECO:0000256" key="2">
    <source>
        <dbReference type="ARBA" id="ARBA00022448"/>
    </source>
</evidence>
<evidence type="ECO:0000256" key="5">
    <source>
        <dbReference type="ARBA" id="ARBA00023136"/>
    </source>
</evidence>
<evidence type="ECO:0000256" key="7">
    <source>
        <dbReference type="RuleBase" id="RU004003"/>
    </source>
</evidence>
<dbReference type="Proteomes" id="UP000249396">
    <property type="component" value="Unassembled WGS sequence"/>
</dbReference>
<dbReference type="Gene3D" id="3.30.1370.130">
    <property type="match status" value="1"/>
</dbReference>
<dbReference type="Gene3D" id="2.60.40.3500">
    <property type="match status" value="1"/>
</dbReference>
<evidence type="ECO:0000259" key="9">
    <source>
        <dbReference type="SMART" id="SM00965"/>
    </source>
</evidence>
<comment type="caution">
    <text evidence="10">The sequence shown here is derived from an EMBL/GenBank/DDBJ whole genome shotgun (WGS) entry which is preliminary data.</text>
</comment>
<dbReference type="SMART" id="SM00965">
    <property type="entry name" value="STN"/>
    <property type="match status" value="1"/>
</dbReference>
<dbReference type="InterPro" id="IPR011662">
    <property type="entry name" value="Secretin/TonB_short_N"/>
</dbReference>
<dbReference type="Gene3D" id="2.60.40.3470">
    <property type="match status" value="1"/>
</dbReference>
<keyword evidence="6" id="KW-0998">Cell outer membrane</keyword>
<dbReference type="InterPro" id="IPR038591">
    <property type="entry name" value="NolW-like_sf"/>
</dbReference>
<keyword evidence="3" id="KW-0732">Signal</keyword>
<dbReference type="Pfam" id="PF00263">
    <property type="entry name" value="Secretin"/>
    <property type="match status" value="1"/>
</dbReference>
<dbReference type="NCBIfam" id="TIGR02515">
    <property type="entry name" value="IV_pilus_PilQ"/>
    <property type="match status" value="1"/>
</dbReference>
<comment type="similarity">
    <text evidence="7">Belongs to the bacterial secretin family.</text>
</comment>
<organism evidence="10 11">
    <name type="scientific">Candidatus Methylumidiphilus alinenensis</name>
    <dbReference type="NCBI Taxonomy" id="2202197"/>
    <lineage>
        <taxon>Bacteria</taxon>
        <taxon>Pseudomonadati</taxon>
        <taxon>Pseudomonadota</taxon>
        <taxon>Gammaproteobacteria</taxon>
        <taxon>Methylococcales</taxon>
        <taxon>Candidatus Methylumidiphilus</taxon>
    </lineage>
</organism>
<dbReference type="InterPro" id="IPR021731">
    <property type="entry name" value="AMIN_dom"/>
</dbReference>
<reference evidence="10 11" key="1">
    <citation type="journal article" date="2018" name="Aquat. Microb. Ecol.">
        <title>Gammaproteobacterial methanotrophs dominate.</title>
        <authorList>
            <person name="Rissanen A.J."/>
            <person name="Saarenheimo J."/>
            <person name="Tiirola M."/>
            <person name="Peura S."/>
            <person name="Aalto S.L."/>
            <person name="Karvinen A."/>
            <person name="Nykanen H."/>
        </authorList>
    </citation>
    <scope>NUCLEOTIDE SEQUENCE [LARGE SCALE GENOMIC DNA]</scope>
    <source>
        <strain evidence="10">AMbin10</strain>
    </source>
</reference>
<accession>A0A2W4QUU6</accession>
<evidence type="ECO:0000256" key="1">
    <source>
        <dbReference type="ARBA" id="ARBA00004370"/>
    </source>
</evidence>
<keyword evidence="4" id="KW-0653">Protein transport</keyword>
<dbReference type="PANTHER" id="PTHR30604">
    <property type="entry name" value="PROTEIN TRANSPORT PROTEIN HOFQ"/>
    <property type="match status" value="1"/>
</dbReference>
<dbReference type="PRINTS" id="PR00811">
    <property type="entry name" value="BCTERIALGSPD"/>
</dbReference>
<dbReference type="GO" id="GO:0009279">
    <property type="term" value="C:cell outer membrane"/>
    <property type="evidence" value="ECO:0007669"/>
    <property type="project" value="UniProtKB-SubCell"/>
</dbReference>
<proteinExistence type="inferred from homology"/>
<evidence type="ECO:0000256" key="4">
    <source>
        <dbReference type="ARBA" id="ARBA00022927"/>
    </source>
</evidence>
<gene>
    <name evidence="10" type="ORF">DM484_20335</name>
</gene>
<dbReference type="Gene3D" id="3.30.1370.120">
    <property type="match status" value="1"/>
</dbReference>
<dbReference type="AlphaFoldDB" id="A0A2W4QUU6"/>
<keyword evidence="5" id="KW-0472">Membrane</keyword>
<dbReference type="Pfam" id="PF03958">
    <property type="entry name" value="Secretin_N"/>
    <property type="match status" value="1"/>
</dbReference>
<evidence type="ECO:0000313" key="11">
    <source>
        <dbReference type="Proteomes" id="UP000249396"/>
    </source>
</evidence>
<dbReference type="InterPro" id="IPR001775">
    <property type="entry name" value="GspD/PilQ"/>
</dbReference>
<dbReference type="PANTHER" id="PTHR30604:SF1">
    <property type="entry name" value="DNA UTILIZATION PROTEIN HOFQ"/>
    <property type="match status" value="1"/>
</dbReference>
<dbReference type="Pfam" id="PF11741">
    <property type="entry name" value="AMIN"/>
    <property type="match status" value="2"/>
</dbReference>
<sequence length="758" mass="82352">MKKTLELICLGEYLPKGIRHSIWVLLLLTRFSLANADPLELLSLDFTTLPGDSLQIQLSLSGPAFSPRVFHTDNPARIALDLPGVSNKLGKKLFPVGSGGVQSLQAIAVADRTRVVVNLLKSVPFNTRVEGNNIFVTLQKGKTWSTTEPTRQILTAAHSPVRPGSDAYPLGQSILNLDFRRGEKGEGRILVTLANPTMIADTREEGRKVVAYFPSARLPSNLARRLDVMDFATPVQYIDATEDNNGAKLTITPSTEDFEYSSYQSENLLTIEFRPLTTVEKEEAKKKTFAYGGQKLSLNFQDIPVRSVLQILADFTKEQFPPNGLNLVASDTVGGNVTLRLNDVPWDQALALVLKSKNLGKRQEGNIIQILPLDELNKQIKEELEQQKVVEELEPLKTEIIQVNYTNAEDIKKVLVGTMARTNVVTGQQGAMAAPTVASTTSLDVSQSILSTRGNVTVDARTNQIIVKDTTKNLERIRDLVKQLDIPIRQVLIEARVVIASNSFARELGSRFSVNPAASSANVQTNYGTVPLPNNATPTVPTSTTNGVTSSNSLFTTASALSDLGAAGAIAGTPATLGVTVLKVGDYLLNLELSAAQAEGRSEIISNPRLMTADQTKAIIKQGNQIPVSSGSTATTVASVSYKDVVLELDVTPHITPNDNIRMELMIKKDNPNGVVINGNPEIDTREINTTVQVTNGDTVVLGGVYDNTKITSTNKVPFFGDLPGIGFMFRYNAIQDNKSELLIFITPKVIKQNLGQR</sequence>
<dbReference type="EMBL" id="QJPH01000412">
    <property type="protein sequence ID" value="PZN74836.1"/>
    <property type="molecule type" value="Genomic_DNA"/>
</dbReference>
<dbReference type="InterPro" id="IPR051808">
    <property type="entry name" value="Type_IV_pilus_biogenesis"/>
</dbReference>
<feature type="domain" description="Secretin/TonB short N-terminal" evidence="9">
    <location>
        <begin position="325"/>
        <end position="373"/>
    </location>
</feature>
<evidence type="ECO:0000313" key="10">
    <source>
        <dbReference type="EMBL" id="PZN74836.1"/>
    </source>
</evidence>
<dbReference type="InterPro" id="IPR013355">
    <property type="entry name" value="Pilus_4_PilQ"/>
</dbReference>